<accession>A0A7K4HNY5</accession>
<feature type="region of interest" description="Disordered" evidence="1">
    <location>
        <begin position="30"/>
        <end position="49"/>
    </location>
</feature>
<evidence type="ECO:0000313" key="3">
    <source>
        <dbReference type="Proteomes" id="UP000570823"/>
    </source>
</evidence>
<organism evidence="2 3">
    <name type="scientific">Methanofollis tationis</name>
    <dbReference type="NCBI Taxonomy" id="81417"/>
    <lineage>
        <taxon>Archaea</taxon>
        <taxon>Methanobacteriati</taxon>
        <taxon>Methanobacteriota</taxon>
        <taxon>Stenosarchaea group</taxon>
        <taxon>Methanomicrobia</taxon>
        <taxon>Methanomicrobiales</taxon>
        <taxon>Methanomicrobiaceae</taxon>
        <taxon>Methanofollis</taxon>
    </lineage>
</organism>
<dbReference type="EMBL" id="JABXWR010000001">
    <property type="protein sequence ID" value="NVO66548.1"/>
    <property type="molecule type" value="Genomic_DNA"/>
</dbReference>
<dbReference type="RefSeq" id="WP_176788232.1">
    <property type="nucleotide sequence ID" value="NZ_JABXWR010000001.1"/>
</dbReference>
<dbReference type="OrthoDB" id="112009at2157"/>
<sequence>MYSCTTASLAILIVLTVLIAGCASSPDGGEIATPEATIPPSPTPEPVESPVIVSDPRLSPMAITLTASEMSDGTGVYLTLAIDPKGAAIARNGVPVIATIFAYNTVEEAPGFVPGSADEVRSSGLPYRSLSDTVYDAPVSFRASLPAESEFKNLDIGKEYVYGVFLNIRD</sequence>
<feature type="compositionally biased region" description="Pro residues" evidence="1">
    <location>
        <begin position="37"/>
        <end position="47"/>
    </location>
</feature>
<dbReference type="AlphaFoldDB" id="A0A7K4HNY5"/>
<evidence type="ECO:0000256" key="1">
    <source>
        <dbReference type="SAM" id="MobiDB-lite"/>
    </source>
</evidence>
<comment type="caution">
    <text evidence="2">The sequence shown here is derived from an EMBL/GenBank/DDBJ whole genome shotgun (WGS) entry which is preliminary data.</text>
</comment>
<dbReference type="Proteomes" id="UP000570823">
    <property type="component" value="Unassembled WGS sequence"/>
</dbReference>
<protein>
    <submittedName>
        <fullName evidence="2">Uncharacterized protein</fullName>
    </submittedName>
</protein>
<reference evidence="2 3" key="1">
    <citation type="submission" date="2020-06" db="EMBL/GenBank/DDBJ databases">
        <title>Methanofollis fontis sp. nov., a methanogen isolated from marine sediments near a cold seep at Four-Way Closure Ridge offshore southwestern Taiwan.</title>
        <authorList>
            <person name="Chen S.-C."/>
            <person name="Teng N.-H."/>
            <person name="Lin Y.-S."/>
            <person name="Lai M.-C."/>
            <person name="Chen H.-H."/>
            <person name="Wang C.-C."/>
        </authorList>
    </citation>
    <scope>NUCLEOTIDE SEQUENCE [LARGE SCALE GENOMIC DNA]</scope>
    <source>
        <strain evidence="2 3">DSM 2702</strain>
    </source>
</reference>
<proteinExistence type="predicted"/>
<keyword evidence="3" id="KW-1185">Reference proteome</keyword>
<gene>
    <name evidence="2" type="ORF">HWN36_04325</name>
</gene>
<name>A0A7K4HNY5_9EURY</name>
<evidence type="ECO:0000313" key="2">
    <source>
        <dbReference type="EMBL" id="NVO66548.1"/>
    </source>
</evidence>